<gene>
    <name evidence="1" type="ORF">SAMN02745129_2632</name>
</gene>
<dbReference type="RefSeq" id="WP_067654962.1">
    <property type="nucleotide sequence ID" value="NZ_FQXG01000003.1"/>
</dbReference>
<organism evidence="1 2">
    <name type="scientific">Ferrimonas marina</name>
    <dbReference type="NCBI Taxonomy" id="299255"/>
    <lineage>
        <taxon>Bacteria</taxon>
        <taxon>Pseudomonadati</taxon>
        <taxon>Pseudomonadota</taxon>
        <taxon>Gammaproteobacteria</taxon>
        <taxon>Alteromonadales</taxon>
        <taxon>Ferrimonadaceae</taxon>
        <taxon>Ferrimonas</taxon>
    </lineage>
</organism>
<reference evidence="1 2" key="1">
    <citation type="submission" date="2016-11" db="EMBL/GenBank/DDBJ databases">
        <authorList>
            <person name="Jaros S."/>
            <person name="Januszkiewicz K."/>
            <person name="Wedrychowicz H."/>
        </authorList>
    </citation>
    <scope>NUCLEOTIDE SEQUENCE [LARGE SCALE GENOMIC DNA]</scope>
    <source>
        <strain evidence="1 2">DSM 16917</strain>
    </source>
</reference>
<protein>
    <submittedName>
        <fullName evidence="1">Uncharacterized protein</fullName>
    </submittedName>
</protein>
<dbReference type="Proteomes" id="UP000184268">
    <property type="component" value="Unassembled WGS sequence"/>
</dbReference>
<keyword evidence="2" id="KW-1185">Reference proteome</keyword>
<evidence type="ECO:0000313" key="1">
    <source>
        <dbReference type="EMBL" id="SHH64004.1"/>
    </source>
</evidence>
<dbReference type="EMBL" id="FQXG01000003">
    <property type="protein sequence ID" value="SHH64004.1"/>
    <property type="molecule type" value="Genomic_DNA"/>
</dbReference>
<evidence type="ECO:0000313" key="2">
    <source>
        <dbReference type="Proteomes" id="UP000184268"/>
    </source>
</evidence>
<proteinExistence type="predicted"/>
<dbReference type="STRING" id="299255.SAMN02745129_2632"/>
<accession>A0A1M5ULY3</accession>
<sequence>MSKREHAGRGVGCTNTKARHTLIARFPSELHLHEFQRRVQGLGQTVSCYNDLLIPCEDLAAVHQWMSDLEAVTFAHHSKTIKTNFRPGWLGDFERSRAANEVLLRHMPGDPTTVSTKGYDLLFKQAEDFEQEQLAAARTYDDGTWVREVTQYLVKGWGFDDNSAKGLAAAVMSVCKNALPNPYFEGYGRVVALADLIKDKHREMRGGVSGDSAWTVFRRDKSECHHAWRDAVARVLDLFPEHAAVKPGPDSKEAFAHSVFPYRSDDYENNPAVRLDRFKLVSDKSAGSERTDFEELVGWMASNCLFIRERRASARAIAGLERLSQHLDEVTDLPAAFERIANNAYGGRELTGIEPQR</sequence>
<name>A0A1M5ULY3_9GAMM</name>
<dbReference type="AlphaFoldDB" id="A0A1M5ULY3"/>